<keyword evidence="1" id="KW-1133">Transmembrane helix</keyword>
<name>A0AAE3E2R4_9FIRM</name>
<sequence>MAKRCRQLCIVLFVTLWFIIAEGSFCKLVHAELLQEKSEESDFAEDMDEALSELDLSDLEQFVSDNLSKTHIGFGELVRNLIHADRPISFSKLLSDIASVLIGEVQENRTQAVSILLLVVCSAVLSSIASVFDSDQIAGQAWFVVFLMITASALAGFVQSCRLVTNCLNLMITFMKMLLPAFCLSMVCITGAASSSLYYQATFGMIGLIDAVLVYAMIPIIKLYFGVSILNGLTGEDRFAGMEELIKMIYEWSMKTLCAVIVGLQVIQGLIVPLASSAGPAFAQKLIGSIPGIGSGIKSTAEIIIGTGTLIKNGIGMAGCIVLILVSIYPILQMAAIVLIYYGIAAVASPISDKRMITALQAVSFTNRMLLKTLCMAIFLFLITIAVICAFTNRVL</sequence>
<dbReference type="RefSeq" id="WP_118612914.1">
    <property type="nucleotide sequence ID" value="NZ_JAJEQN010000009.1"/>
</dbReference>
<feature type="transmembrane region" description="Helical" evidence="1">
    <location>
        <begin position="315"/>
        <end position="348"/>
    </location>
</feature>
<feature type="transmembrane region" description="Helical" evidence="1">
    <location>
        <begin position="138"/>
        <end position="158"/>
    </location>
</feature>
<keyword evidence="1" id="KW-0472">Membrane</keyword>
<feature type="transmembrane region" description="Helical" evidence="1">
    <location>
        <begin position="369"/>
        <end position="393"/>
    </location>
</feature>
<dbReference type="Proteomes" id="UP001198200">
    <property type="component" value="Unassembled WGS sequence"/>
</dbReference>
<dbReference type="EMBL" id="JAJEQN010000009">
    <property type="protein sequence ID" value="MCC2221032.1"/>
    <property type="molecule type" value="Genomic_DNA"/>
</dbReference>
<dbReference type="AlphaFoldDB" id="A0AAE3E2R4"/>
<feature type="transmembrane region" description="Helical" evidence="1">
    <location>
        <begin position="211"/>
        <end position="233"/>
    </location>
</feature>
<gene>
    <name evidence="2" type="ORF">LKD48_05135</name>
</gene>
<feature type="transmembrane region" description="Helical" evidence="1">
    <location>
        <begin position="254"/>
        <end position="275"/>
    </location>
</feature>
<proteinExistence type="predicted"/>
<keyword evidence="1" id="KW-0812">Transmembrane</keyword>
<evidence type="ECO:0000256" key="1">
    <source>
        <dbReference type="SAM" id="Phobius"/>
    </source>
</evidence>
<reference evidence="2 3" key="1">
    <citation type="submission" date="2021-10" db="EMBL/GenBank/DDBJ databases">
        <title>Anaerobic single-cell dispensing facilitates the cultivation of human gut bacteria.</title>
        <authorList>
            <person name="Afrizal A."/>
        </authorList>
    </citation>
    <scope>NUCLEOTIDE SEQUENCE [LARGE SCALE GENOMIC DNA]</scope>
    <source>
        <strain evidence="2 3">CLA-AA-H224</strain>
    </source>
</reference>
<protein>
    <submittedName>
        <fullName evidence="2">Stage III sporulation protein AE</fullName>
    </submittedName>
</protein>
<dbReference type="Pfam" id="PF09546">
    <property type="entry name" value="Spore_III_AE"/>
    <property type="match status" value="1"/>
</dbReference>
<comment type="caution">
    <text evidence="2">The sequence shown here is derived from an EMBL/GenBank/DDBJ whole genome shotgun (WGS) entry which is preliminary data.</text>
</comment>
<evidence type="ECO:0000313" key="2">
    <source>
        <dbReference type="EMBL" id="MCC2221032.1"/>
    </source>
</evidence>
<feature type="transmembrane region" description="Helical" evidence="1">
    <location>
        <begin position="178"/>
        <end position="199"/>
    </location>
</feature>
<keyword evidence="3" id="KW-1185">Reference proteome</keyword>
<dbReference type="InterPro" id="IPR014194">
    <property type="entry name" value="Spore_III_AE"/>
</dbReference>
<organism evidence="2 3">
    <name type="scientific">Anthropogastromicrobium aceti</name>
    <dbReference type="NCBI Taxonomy" id="2981768"/>
    <lineage>
        <taxon>Bacteria</taxon>
        <taxon>Bacillati</taxon>
        <taxon>Bacillota</taxon>
        <taxon>Clostridia</taxon>
        <taxon>Lachnospirales</taxon>
        <taxon>Lachnospiraceae</taxon>
        <taxon>Anthropogastromicrobium</taxon>
    </lineage>
</organism>
<feature type="transmembrane region" description="Helical" evidence="1">
    <location>
        <begin position="112"/>
        <end position="132"/>
    </location>
</feature>
<evidence type="ECO:0000313" key="3">
    <source>
        <dbReference type="Proteomes" id="UP001198200"/>
    </source>
</evidence>
<accession>A0AAE3E2R4</accession>